<dbReference type="PANTHER" id="PTHR43463">
    <property type="entry name" value="NICOTINATE-NUCLEOTIDE--DIMETHYLBENZIMIDAZOLE PHOSPHORIBOSYLTRANSFERASE"/>
    <property type="match status" value="1"/>
</dbReference>
<dbReference type="STRING" id="376489.A5892_11680"/>
<dbReference type="InterPro" id="IPR036087">
    <property type="entry name" value="Nict_dMeBzImd_PRibTrfase_sf"/>
</dbReference>
<protein>
    <recommendedName>
        <fullName evidence="4 10">Nicotinate-nucleotide--dimethylbenzimidazole phosphoribosyltransferase</fullName>
        <shortName evidence="10">NN:DBI PRT</shortName>
        <ecNumber evidence="3 10">2.4.2.21</ecNumber>
    </recommendedName>
    <alternativeName>
        <fullName evidence="8 10">N(1)-alpha-phosphoribosyltransferase</fullName>
    </alternativeName>
</protein>
<name>A0A172YFN5_9GAMM</name>
<keyword evidence="5 10" id="KW-0169">Cobalamin biosynthesis</keyword>
<dbReference type="EMBL" id="CP015243">
    <property type="protein sequence ID" value="ANF58043.1"/>
    <property type="molecule type" value="Genomic_DNA"/>
</dbReference>
<gene>
    <name evidence="10" type="primary">cobT</name>
    <name evidence="11" type="ORF">A5892_11680</name>
</gene>
<comment type="catalytic activity">
    <reaction evidence="9 10">
        <text>5,6-dimethylbenzimidazole + nicotinate beta-D-ribonucleotide = alpha-ribazole 5'-phosphate + nicotinate + H(+)</text>
        <dbReference type="Rhea" id="RHEA:11196"/>
        <dbReference type="ChEBI" id="CHEBI:15378"/>
        <dbReference type="ChEBI" id="CHEBI:15890"/>
        <dbReference type="ChEBI" id="CHEBI:32544"/>
        <dbReference type="ChEBI" id="CHEBI:57502"/>
        <dbReference type="ChEBI" id="CHEBI:57918"/>
        <dbReference type="EC" id="2.4.2.21"/>
    </reaction>
</comment>
<dbReference type="InterPro" id="IPR017846">
    <property type="entry name" value="Nict_dMeBzImd_PRibTrfase_bact"/>
</dbReference>
<sequence>MTCELSSSAISASLVAALAARLPAARFEAIQARIDAKTKPLGALGALEELAQRLVALAELRGVTTAERLAAPRMLVFAADHGIASEGVSITSSAVTRQMVGNFLAGGASVNVFCRQVGMALEVVDCGILAALPASEGLVERRLGDGTQALHQAAAMTREQALLGLDNGRRLALERAERGMDLLGVGEMGIGNTTAAAALMAALTGFSVDACVGRGTGVDLGTLLRKKQLVIRALALHQGPAGGDPLELAARLGGFEIVTMAGALIGAAESAVPVLLDGFVSCVAALLACALVPAVRDYLLFAHCSSEKGHALLLEWLEAKPLMQLGLRIGEGAGGALALPLLRAALSFYDQMASFEEAGVKV</sequence>
<proteinExistence type="inferred from homology"/>
<keyword evidence="6 10" id="KW-0328">Glycosyltransferase</keyword>
<accession>A0A172YFN5</accession>
<evidence type="ECO:0000256" key="8">
    <source>
        <dbReference type="ARBA" id="ARBA00030686"/>
    </source>
</evidence>
<dbReference type="PANTHER" id="PTHR43463:SF1">
    <property type="entry name" value="NICOTINATE-NUCLEOTIDE--DIMETHYLBENZIMIDAZOLE PHOSPHORIBOSYLTRANSFERASE"/>
    <property type="match status" value="1"/>
</dbReference>
<dbReference type="CDD" id="cd02439">
    <property type="entry name" value="DMB-PRT_CobT"/>
    <property type="match status" value="1"/>
</dbReference>
<dbReference type="NCBIfam" id="NF000996">
    <property type="entry name" value="PRK00105.1"/>
    <property type="match status" value="1"/>
</dbReference>
<dbReference type="NCBIfam" id="TIGR03160">
    <property type="entry name" value="cobT_DBIPRT"/>
    <property type="match status" value="1"/>
</dbReference>
<keyword evidence="7 10" id="KW-0808">Transferase</keyword>
<evidence type="ECO:0000256" key="4">
    <source>
        <dbReference type="ARBA" id="ARBA00015486"/>
    </source>
</evidence>
<reference evidence="11 12" key="1">
    <citation type="submission" date="2016-04" db="EMBL/GenBank/DDBJ databases">
        <title>Complete Genome Sequence of Halotalea alkalilenta IHB B 13600.</title>
        <authorList>
            <person name="Swarnkar M.K."/>
            <person name="Sharma A."/>
            <person name="Kaushal K."/>
            <person name="Soni R."/>
            <person name="Rana S."/>
            <person name="Singh A.K."/>
            <person name="Gulati A."/>
        </authorList>
    </citation>
    <scope>NUCLEOTIDE SEQUENCE [LARGE SCALE GENOMIC DNA]</scope>
    <source>
        <strain evidence="11 12">IHB B 13600</strain>
    </source>
</reference>
<dbReference type="InterPro" id="IPR023195">
    <property type="entry name" value="Nict_dMeBzImd_PRibTrfase_N"/>
</dbReference>
<dbReference type="Proteomes" id="UP000077875">
    <property type="component" value="Chromosome"/>
</dbReference>
<evidence type="ECO:0000256" key="3">
    <source>
        <dbReference type="ARBA" id="ARBA00011991"/>
    </source>
</evidence>
<evidence type="ECO:0000256" key="7">
    <source>
        <dbReference type="ARBA" id="ARBA00022679"/>
    </source>
</evidence>
<evidence type="ECO:0000256" key="9">
    <source>
        <dbReference type="ARBA" id="ARBA00047340"/>
    </source>
</evidence>
<dbReference type="Pfam" id="PF02277">
    <property type="entry name" value="DBI_PRT"/>
    <property type="match status" value="1"/>
</dbReference>
<evidence type="ECO:0000256" key="6">
    <source>
        <dbReference type="ARBA" id="ARBA00022676"/>
    </source>
</evidence>
<dbReference type="GO" id="GO:0008939">
    <property type="term" value="F:nicotinate-nucleotide-dimethylbenzimidazole phosphoribosyltransferase activity"/>
    <property type="evidence" value="ECO:0007669"/>
    <property type="project" value="UniProtKB-UniRule"/>
</dbReference>
<dbReference type="GO" id="GO:0009236">
    <property type="term" value="P:cobalamin biosynthetic process"/>
    <property type="evidence" value="ECO:0007669"/>
    <property type="project" value="UniProtKB-UniRule"/>
</dbReference>
<evidence type="ECO:0000256" key="5">
    <source>
        <dbReference type="ARBA" id="ARBA00022573"/>
    </source>
</evidence>
<comment type="similarity">
    <text evidence="2 10">Belongs to the CobT family.</text>
</comment>
<dbReference type="InterPro" id="IPR003200">
    <property type="entry name" value="Nict_dMeBzImd_PRibTrfase"/>
</dbReference>
<comment type="function">
    <text evidence="10">Catalyzes the synthesis of alpha-ribazole-5'-phosphate from nicotinate mononucleotide (NAMN) and 5,6-dimethylbenzimidazole (DMB).</text>
</comment>
<dbReference type="AlphaFoldDB" id="A0A172YFN5"/>
<comment type="pathway">
    <text evidence="1 10">Nucleoside biosynthesis; alpha-ribazole biosynthesis; alpha-ribazole from 5,6-dimethylbenzimidazole: step 1/2.</text>
</comment>
<dbReference type="FunFam" id="3.40.50.10210:FF:000001">
    <property type="entry name" value="Nicotinate-nucleotide--dimethylbenzimidazole phosphoribosyltransferase"/>
    <property type="match status" value="1"/>
</dbReference>
<dbReference type="EC" id="2.4.2.21" evidence="3 10"/>
<evidence type="ECO:0000256" key="10">
    <source>
        <dbReference type="HAMAP-Rule" id="MF_00230"/>
    </source>
</evidence>
<evidence type="ECO:0000256" key="1">
    <source>
        <dbReference type="ARBA" id="ARBA00005049"/>
    </source>
</evidence>
<feature type="active site" description="Proton acceptor" evidence="10">
    <location>
        <position position="331"/>
    </location>
</feature>
<evidence type="ECO:0000313" key="12">
    <source>
        <dbReference type="Proteomes" id="UP000077875"/>
    </source>
</evidence>
<dbReference type="Gene3D" id="1.10.1610.10">
    <property type="match status" value="1"/>
</dbReference>
<dbReference type="UniPathway" id="UPA00061">
    <property type="reaction ID" value="UER00516"/>
</dbReference>
<evidence type="ECO:0000313" key="11">
    <source>
        <dbReference type="EMBL" id="ANF58043.1"/>
    </source>
</evidence>
<dbReference type="HAMAP" id="MF_00230">
    <property type="entry name" value="CobT"/>
    <property type="match status" value="1"/>
</dbReference>
<dbReference type="KEGG" id="haa:A5892_11680"/>
<organism evidence="11 12">
    <name type="scientific">Halotalea alkalilenta</name>
    <dbReference type="NCBI Taxonomy" id="376489"/>
    <lineage>
        <taxon>Bacteria</taxon>
        <taxon>Pseudomonadati</taxon>
        <taxon>Pseudomonadota</taxon>
        <taxon>Gammaproteobacteria</taxon>
        <taxon>Oceanospirillales</taxon>
        <taxon>Halomonadaceae</taxon>
        <taxon>Halotalea</taxon>
    </lineage>
</organism>
<dbReference type="RefSeq" id="WP_064122949.1">
    <property type="nucleotide sequence ID" value="NZ_CP015243.1"/>
</dbReference>
<keyword evidence="12" id="KW-1185">Reference proteome</keyword>
<dbReference type="Gene3D" id="3.40.50.10210">
    <property type="match status" value="1"/>
</dbReference>
<dbReference type="SUPFAM" id="SSF52733">
    <property type="entry name" value="Nicotinate mononucleotide:5,6-dimethylbenzimidazole phosphoribosyltransferase (CobT)"/>
    <property type="match status" value="1"/>
</dbReference>
<evidence type="ECO:0000256" key="2">
    <source>
        <dbReference type="ARBA" id="ARBA00007110"/>
    </source>
</evidence>